<dbReference type="GO" id="GO:0007051">
    <property type="term" value="P:spindle organization"/>
    <property type="evidence" value="ECO:0007669"/>
    <property type="project" value="TreeGrafter"/>
</dbReference>
<keyword evidence="3" id="KW-0677">Repeat</keyword>
<dbReference type="GO" id="GO:0051295">
    <property type="term" value="P:establishment of meiotic spindle localization"/>
    <property type="evidence" value="ECO:0007669"/>
    <property type="project" value="TreeGrafter"/>
</dbReference>
<feature type="compositionally biased region" description="Basic residues" evidence="5">
    <location>
        <begin position="184"/>
        <end position="193"/>
    </location>
</feature>
<dbReference type="InterPro" id="IPR036872">
    <property type="entry name" value="CH_dom_sf"/>
</dbReference>
<dbReference type="SMART" id="SM00015">
    <property type="entry name" value="IQ"/>
    <property type="match status" value="2"/>
</dbReference>
<feature type="region of interest" description="Disordered" evidence="5">
    <location>
        <begin position="531"/>
        <end position="555"/>
    </location>
</feature>
<sequence>MNVVETGTGFEVSTICLALAVAQRKAATGRKGPVITAKREPEKIAIAQRYSKECGIEDHIDRRIDDLFETLKDDSPQVDLPLLDMLAPMGTSFHPIHARRDRFLDDSTDFAQAHLTIPDTPAAAMYRYTAGTPCPAPSNASYASHQSSNYYDYGHAPSSYAPNYIEDGTTANIEFTTEIQPRTRTVKPRRPVRAARPSTFNPSLDIFEDVAHEEEQQQRRTDLDTRRRSRATVLSEGSSVKKSSLLAQPAQKIPRAAQSMQEAPALKSHRKRISQVLREKESPNVNATVKLQEDVLDKKDLKRGIRKDLRRRTIYVPSDDTTYLTIHPGQSVQEPRKAREASPDIGLDLVTVSDEDTTSLVSALKKEKKVPRKSLAAPPKRGPLSTSSRSLQSVSFSSDVAGSGGGKENVPPGMATIETKSTGTHIEINFPKALTKSTTIVEPSKVRAKSSKSSDVPSSVKSRVKTDARTRPEGPQKRLREQASCERIPAKSLKARADGTASAASSLAAHKAALKEHNAAIKNAKSRITRTRPVLPPSSSPFHIDKTPPAALRRQRPERAPTNIQMMHVVGKPQQSREKYPVLEEDIARPEMYEDNWLTYQEVAITQLLNSMFDSANAHQNDDLSPGDLRKKMLALYHEPSMPPLHKRLQASLQFGALSIPKDLLAQTLRLKDDVGMRKKFLTLWTKSYDLNALRAAVETIIGRQIMTPSRLSTGSTTSDDGSRMFRAERRAIEHFLDAFLIKNEDAVRVKQGVGSIASIARGDDDFGSQGWSWRRTALRSLMLVLLLDQAKHADILPGCLFQSTSSYKTSVDVLHQLAGMLLPSHGDITRPLGHLQYKVNHVQYPLQEYTYHIDNIAIDLRDGIILTRLVELLLYPSSTLAMQHDDTITIAMPTGELLTSDVTQKDSWVLSQHLKYPAIGRPQKAYNVQVALSALEGVGGLPSQVAGAISAPEIVDGHREKTLSLLWSLVGKHGLSTLVDWAHLTKEIVRFKQQWYTRRNRFEEDDLDSDSASEDSTAAQKPTTQAHYTALLLNWARSIARLQGLRITNLTTSFADPKALTCIVDTYLPADLTATLSSTTSLPAKLAATGCSASFTALFTPTHPSASAKSIPSKDFTTLTLAFLASRLLPLSARYAAATTIQTAFRRHLLRRSLSARIQALIAARRSADVAQQRLEMVTAATVLQRAWRAVLAQRQERLESEIRAFQALARGWAIRRWVRRITAGRVGGKERIRRANGGW</sequence>
<dbReference type="CDD" id="cd21223">
    <property type="entry name" value="CH_ASPM_rpt1"/>
    <property type="match status" value="1"/>
</dbReference>
<dbReference type="SUPFAM" id="SSF47576">
    <property type="entry name" value="Calponin-homology domain, CH-domain"/>
    <property type="match status" value="1"/>
</dbReference>
<feature type="compositionally biased region" description="Polar residues" evidence="5">
    <location>
        <begin position="235"/>
        <end position="246"/>
    </location>
</feature>
<feature type="region of interest" description="Disordered" evidence="5">
    <location>
        <begin position="367"/>
        <end position="416"/>
    </location>
</feature>
<dbReference type="Proteomes" id="UP000801428">
    <property type="component" value="Unassembled WGS sequence"/>
</dbReference>
<evidence type="ECO:0000256" key="5">
    <source>
        <dbReference type="SAM" id="MobiDB-lite"/>
    </source>
</evidence>
<dbReference type="Gene3D" id="1.10.418.10">
    <property type="entry name" value="Calponin-like domain"/>
    <property type="match status" value="1"/>
</dbReference>
<name>A0A9P4THL8_CURKU</name>
<comment type="caution">
    <text evidence="6">The sequence shown here is derived from an EMBL/GenBank/DDBJ whole genome shotgun (WGS) entry which is preliminary data.</text>
</comment>
<dbReference type="AlphaFoldDB" id="A0A9P4THL8"/>
<dbReference type="PANTHER" id="PTHR22706">
    <property type="entry name" value="ASSEMBLY FACTOR FOR SPINDLE MICROTUBULES"/>
    <property type="match status" value="1"/>
</dbReference>
<dbReference type="GO" id="GO:0005737">
    <property type="term" value="C:cytoplasm"/>
    <property type="evidence" value="ECO:0007669"/>
    <property type="project" value="UniProtKB-SubCell"/>
</dbReference>
<dbReference type="PROSITE" id="PS50096">
    <property type="entry name" value="IQ"/>
    <property type="match status" value="1"/>
</dbReference>
<dbReference type="PANTHER" id="PTHR22706:SF1">
    <property type="entry name" value="ASSEMBLY FACTOR FOR SPINDLE MICROTUBULES"/>
    <property type="match status" value="1"/>
</dbReference>
<dbReference type="InterPro" id="IPR051185">
    <property type="entry name" value="ASPM"/>
</dbReference>
<evidence type="ECO:0000256" key="1">
    <source>
        <dbReference type="ARBA" id="ARBA00004496"/>
    </source>
</evidence>
<dbReference type="InterPro" id="IPR029063">
    <property type="entry name" value="SAM-dependent_MTases_sf"/>
</dbReference>
<dbReference type="Pfam" id="PF00612">
    <property type="entry name" value="IQ"/>
    <property type="match status" value="2"/>
</dbReference>
<dbReference type="EMBL" id="SWKU01000007">
    <property type="protein sequence ID" value="KAF3005075.1"/>
    <property type="molecule type" value="Genomic_DNA"/>
</dbReference>
<dbReference type="OrthoDB" id="76388at2759"/>
<feature type="region of interest" description="Disordered" evidence="5">
    <location>
        <begin position="209"/>
        <end position="280"/>
    </location>
</feature>
<feature type="region of interest" description="Disordered" evidence="5">
    <location>
        <begin position="181"/>
        <end position="200"/>
    </location>
</feature>
<feature type="compositionally biased region" description="Low complexity" evidence="5">
    <location>
        <begin position="451"/>
        <end position="461"/>
    </location>
</feature>
<gene>
    <name evidence="6" type="ORF">E8E13_009638</name>
</gene>
<evidence type="ECO:0000256" key="4">
    <source>
        <dbReference type="ARBA" id="ARBA00022860"/>
    </source>
</evidence>
<dbReference type="Gene3D" id="3.40.50.150">
    <property type="entry name" value="Vaccinia Virus protein VP39"/>
    <property type="match status" value="1"/>
</dbReference>
<feature type="compositionally biased region" description="Low complexity" evidence="5">
    <location>
        <begin position="385"/>
        <end position="398"/>
    </location>
</feature>
<dbReference type="GO" id="GO:0005516">
    <property type="term" value="F:calmodulin binding"/>
    <property type="evidence" value="ECO:0007669"/>
    <property type="project" value="UniProtKB-KW"/>
</dbReference>
<evidence type="ECO:0000313" key="7">
    <source>
        <dbReference type="Proteomes" id="UP000801428"/>
    </source>
</evidence>
<evidence type="ECO:0000256" key="3">
    <source>
        <dbReference type="ARBA" id="ARBA00022737"/>
    </source>
</evidence>
<dbReference type="GO" id="GO:0000922">
    <property type="term" value="C:spindle pole"/>
    <property type="evidence" value="ECO:0007669"/>
    <property type="project" value="TreeGrafter"/>
</dbReference>
<accession>A0A9P4THL8</accession>
<keyword evidence="2" id="KW-0963">Cytoplasm</keyword>
<keyword evidence="7" id="KW-1185">Reference proteome</keyword>
<dbReference type="InterPro" id="IPR000048">
    <property type="entry name" value="IQ_motif_EF-hand-BS"/>
</dbReference>
<evidence type="ECO:0000313" key="6">
    <source>
        <dbReference type="EMBL" id="KAF3005075.1"/>
    </source>
</evidence>
<organism evidence="6 7">
    <name type="scientific">Curvularia kusanoi</name>
    <name type="common">Cochliobolus kusanoi</name>
    <dbReference type="NCBI Taxonomy" id="90978"/>
    <lineage>
        <taxon>Eukaryota</taxon>
        <taxon>Fungi</taxon>
        <taxon>Dikarya</taxon>
        <taxon>Ascomycota</taxon>
        <taxon>Pezizomycotina</taxon>
        <taxon>Dothideomycetes</taxon>
        <taxon>Pleosporomycetidae</taxon>
        <taxon>Pleosporales</taxon>
        <taxon>Pleosporineae</taxon>
        <taxon>Pleosporaceae</taxon>
        <taxon>Curvularia</taxon>
    </lineage>
</organism>
<dbReference type="GO" id="GO:0000278">
    <property type="term" value="P:mitotic cell cycle"/>
    <property type="evidence" value="ECO:0007669"/>
    <property type="project" value="TreeGrafter"/>
</dbReference>
<keyword evidence="4" id="KW-0112">Calmodulin-binding</keyword>
<proteinExistence type="predicted"/>
<evidence type="ECO:0008006" key="8">
    <source>
        <dbReference type="Google" id="ProtNLM"/>
    </source>
</evidence>
<protein>
    <recommendedName>
        <fullName evidence="8">Calponin-homology (CH) domain-containing protein</fullName>
    </recommendedName>
</protein>
<feature type="region of interest" description="Disordered" evidence="5">
    <location>
        <begin position="441"/>
        <end position="483"/>
    </location>
</feature>
<comment type="subcellular location">
    <subcellularLocation>
        <location evidence="1">Cytoplasm</location>
    </subcellularLocation>
</comment>
<feature type="compositionally biased region" description="Basic and acidic residues" evidence="5">
    <location>
        <begin position="464"/>
        <end position="483"/>
    </location>
</feature>
<reference evidence="6" key="1">
    <citation type="submission" date="2019-04" db="EMBL/GenBank/DDBJ databases">
        <title>Sequencing of skin fungus with MAO and IRED activity.</title>
        <authorList>
            <person name="Marsaioli A.J."/>
            <person name="Bonatto J.M.C."/>
            <person name="Reis Junior O."/>
        </authorList>
    </citation>
    <scope>NUCLEOTIDE SEQUENCE</scope>
    <source>
        <strain evidence="6">30M1</strain>
    </source>
</reference>
<feature type="compositionally biased region" description="Basic and acidic residues" evidence="5">
    <location>
        <begin position="209"/>
        <end position="226"/>
    </location>
</feature>
<evidence type="ECO:0000256" key="2">
    <source>
        <dbReference type="ARBA" id="ARBA00022490"/>
    </source>
</evidence>